<reference evidence="4" key="1">
    <citation type="submission" date="2022-03" db="EMBL/GenBank/DDBJ databases">
        <authorList>
            <person name="Alioto T."/>
            <person name="Alioto T."/>
            <person name="Gomez Garrido J."/>
        </authorList>
    </citation>
    <scope>NUCLEOTIDE SEQUENCE</scope>
</reference>
<evidence type="ECO:0000313" key="5">
    <source>
        <dbReference type="Proteomes" id="UP001295444"/>
    </source>
</evidence>
<keyword evidence="5" id="KW-1185">Reference proteome</keyword>
<feature type="region of interest" description="Disordered" evidence="1">
    <location>
        <begin position="167"/>
        <end position="224"/>
    </location>
</feature>
<evidence type="ECO:0000256" key="1">
    <source>
        <dbReference type="SAM" id="MobiDB-lite"/>
    </source>
</evidence>
<dbReference type="PANTHER" id="PTHR24213">
    <property type="entry name" value="ACTIN-BINDING LIM PROTEIN"/>
    <property type="match status" value="1"/>
</dbReference>
<dbReference type="Pfam" id="PF04669">
    <property type="entry name" value="PBDC1"/>
    <property type="match status" value="1"/>
</dbReference>
<evidence type="ECO:0000313" key="4">
    <source>
        <dbReference type="EMBL" id="CAH2275089.1"/>
    </source>
</evidence>
<evidence type="ECO:0000259" key="2">
    <source>
        <dbReference type="Pfam" id="PF04669"/>
    </source>
</evidence>
<feature type="region of interest" description="Disordered" evidence="1">
    <location>
        <begin position="81"/>
        <end position="135"/>
    </location>
</feature>
<dbReference type="InterPro" id="IPR023139">
    <property type="entry name" value="PBDC1-like_dom_sf"/>
</dbReference>
<name>A0AAD1VZS1_PELCU</name>
<protein>
    <submittedName>
        <fullName evidence="4">Dematin isoform X1</fullName>
    </submittedName>
</protein>
<feature type="domain" description="Polysaccharide biosynthesis" evidence="2">
    <location>
        <begin position="359"/>
        <end position="483"/>
    </location>
</feature>
<proteinExistence type="predicted"/>
<feature type="region of interest" description="Disordered" evidence="1">
    <location>
        <begin position="1"/>
        <end position="34"/>
    </location>
</feature>
<dbReference type="Gene3D" id="1.10.3560.10">
    <property type="entry name" value="yst0336 like domain"/>
    <property type="match status" value="1"/>
</dbReference>
<sequence>MEKHQKIPLTSPGSVTSSRGPSVPGSPSSITARMDSRVLGYKDLAALPRDKAILDIERPDLMIYEPHFTYSLLEHTDTLRSRERSLSPKSISPPPSPEVSALWAETKSTASGSTIQAARGGSSSPRGVVQHFHCPELSRKEPNLYKKPPIYRQRETVHRLSDDPIVESSKFPAARPPDPNQPAKIETDYWPCPPSLAVVESERRHRRESKKGEEEGEEGEDLKELRDMQKQELSKIQSNLGKLILKEEMQKGGSLRRKTRSLPDRTPFYTPVHYWHGRSSLTRLQSAEFPAQDLQRENSGFQNGDGQRSRMDRGNSLPSMLEQKAKISKALVVSGAAGALSAAHALSLPAEAYGNDPNVEMIWAMKAYQHAEVYYNLISSVDPRHLRLTKMDDLIYSTFREEFPDLCIDKLDPDDLKAPASKEKWRPYCMRFEKEVEDFNYGTLLRLDSSKDYTEENTIFSTRIQFFAIEIARNREGCNDLVFQHKKSRGIE</sequence>
<dbReference type="GO" id="GO:0030032">
    <property type="term" value="P:lamellipodium assembly"/>
    <property type="evidence" value="ECO:0007669"/>
    <property type="project" value="TreeGrafter"/>
</dbReference>
<dbReference type="GO" id="GO:0051015">
    <property type="term" value="F:actin filament binding"/>
    <property type="evidence" value="ECO:0007669"/>
    <property type="project" value="TreeGrafter"/>
</dbReference>
<dbReference type="EMBL" id="OW240914">
    <property type="protein sequence ID" value="CAH2275089.1"/>
    <property type="molecule type" value="Genomic_DNA"/>
</dbReference>
<dbReference type="GO" id="GO:0051017">
    <property type="term" value="P:actin filament bundle assembly"/>
    <property type="evidence" value="ECO:0007669"/>
    <property type="project" value="TreeGrafter"/>
</dbReference>
<dbReference type="InterPro" id="IPR021148">
    <property type="entry name" value="Polysacc_synth_dom"/>
</dbReference>
<feature type="compositionally biased region" description="Polar residues" evidence="1">
    <location>
        <begin position="297"/>
        <end position="306"/>
    </location>
</feature>
<gene>
    <name evidence="4" type="ORF">PECUL_23A048050</name>
</gene>
<dbReference type="Proteomes" id="UP001295444">
    <property type="component" value="Chromosome 03"/>
</dbReference>
<feature type="compositionally biased region" description="Polar residues" evidence="1">
    <location>
        <begin position="106"/>
        <end position="125"/>
    </location>
</feature>
<dbReference type="PANTHER" id="PTHR24213:SF17">
    <property type="entry name" value="DEMATIN"/>
    <property type="match status" value="1"/>
</dbReference>
<dbReference type="AlphaFoldDB" id="A0AAD1VZS1"/>
<organism evidence="4 5">
    <name type="scientific">Pelobates cultripes</name>
    <name type="common">Western spadefoot toad</name>
    <dbReference type="NCBI Taxonomy" id="61616"/>
    <lineage>
        <taxon>Eukaryota</taxon>
        <taxon>Metazoa</taxon>
        <taxon>Chordata</taxon>
        <taxon>Craniata</taxon>
        <taxon>Vertebrata</taxon>
        <taxon>Euteleostomi</taxon>
        <taxon>Amphibia</taxon>
        <taxon>Batrachia</taxon>
        <taxon>Anura</taxon>
        <taxon>Pelobatoidea</taxon>
        <taxon>Pelobatidae</taxon>
        <taxon>Pelobates</taxon>
    </lineage>
</organism>
<feature type="region of interest" description="Disordered" evidence="1">
    <location>
        <begin position="293"/>
        <end position="315"/>
    </location>
</feature>
<dbReference type="InterPro" id="IPR032402">
    <property type="entry name" value="AbLIM_anchor"/>
</dbReference>
<feature type="domain" description="Putative adherens-junction anchoring" evidence="3">
    <location>
        <begin position="9"/>
        <end position="299"/>
    </location>
</feature>
<accession>A0AAD1VZS1</accession>
<dbReference type="Pfam" id="PF16182">
    <property type="entry name" value="AbLIM_anchor"/>
    <property type="match status" value="1"/>
</dbReference>
<evidence type="ECO:0000259" key="3">
    <source>
        <dbReference type="Pfam" id="PF16182"/>
    </source>
</evidence>
<feature type="compositionally biased region" description="Low complexity" evidence="1">
    <location>
        <begin position="10"/>
        <end position="29"/>
    </location>
</feature>
<dbReference type="GO" id="GO:0005886">
    <property type="term" value="C:plasma membrane"/>
    <property type="evidence" value="ECO:0007669"/>
    <property type="project" value="TreeGrafter"/>
</dbReference>
<dbReference type="GO" id="GO:0015629">
    <property type="term" value="C:actin cytoskeleton"/>
    <property type="evidence" value="ECO:0007669"/>
    <property type="project" value="TreeGrafter"/>
</dbReference>
<dbReference type="InterPro" id="IPR051618">
    <property type="entry name" value="Actin-binding_LIM"/>
</dbReference>